<dbReference type="SMART" id="SM00729">
    <property type="entry name" value="Elp3"/>
    <property type="match status" value="1"/>
</dbReference>
<dbReference type="SFLD" id="SFLDG01065">
    <property type="entry name" value="anaerobic_coproporphyrinogen-I"/>
    <property type="match status" value="1"/>
</dbReference>
<dbReference type="GO" id="GO:0004109">
    <property type="term" value="F:coproporphyrinogen oxidase activity"/>
    <property type="evidence" value="ECO:0007669"/>
    <property type="project" value="InterPro"/>
</dbReference>
<dbReference type="GO" id="GO:0005737">
    <property type="term" value="C:cytoplasm"/>
    <property type="evidence" value="ECO:0007669"/>
    <property type="project" value="UniProtKB-SubCell"/>
</dbReference>
<dbReference type="InterPro" id="IPR010723">
    <property type="entry name" value="HemN_C"/>
</dbReference>
<keyword evidence="2" id="KW-0479">Metal-binding</keyword>
<proteinExistence type="inferred from homology"/>
<keyword evidence="2" id="KW-0143">Chaperone</keyword>
<dbReference type="PROSITE" id="PS51918">
    <property type="entry name" value="RADICAL_SAM"/>
    <property type="match status" value="1"/>
</dbReference>
<dbReference type="InterPro" id="IPR006638">
    <property type="entry name" value="Elp3/MiaA/NifB-like_rSAM"/>
</dbReference>
<comment type="function">
    <text evidence="2">Probably acts as a heme chaperone, transferring heme to an unknown acceptor. Binds one molecule of heme per monomer, possibly covalently. Binds 1 [4Fe-4S] cluster. The cluster is coordinated with 3 cysteines and an exchangeable S-adenosyl-L-methionine.</text>
</comment>
<evidence type="ECO:0000256" key="2">
    <source>
        <dbReference type="RuleBase" id="RU364116"/>
    </source>
</evidence>
<name>A0A098C2C6_9BACT</name>
<keyword evidence="2" id="KW-0349">Heme</keyword>
<reference evidence="4 5" key="1">
    <citation type="submission" date="2014-08" db="EMBL/GenBank/DDBJ databases">
        <authorList>
            <person name="Wibberg D."/>
        </authorList>
    </citation>
    <scope>NUCLEOTIDE SEQUENCE [LARGE SCALE GENOMIC DNA]</scope>
    <source>
        <strain evidence="5">ING2-E5B</strain>
    </source>
</reference>
<sequence>MNKTFSENIKPAGIYVHIPFCKIRCTYCDFYTLTNETRIDAFVESLCKEIELRKDEIKEPVKTVYFGGGTPSRLSEHHFNKIFDSLYQNFKIEPTSEITVEANPDDLSDEYVEMLARLPVNRLSIGIQSFDDNELKFLSRRHSAIQAINAVKRCQMNGFSNISIDLMYGLPNQTTKIWEQNLKQATSLGIQHLSAYHLIYEEKTRMYSMLKAGKIEPVVEEVSTAMFSMLIDWMKSHNFIHYEISAFGKEGYFSRHNTSYWKGNKYIGLGPAAHSFDGENRTWNVASLNRYIKGVEEGKPEQNSENLSSDEKYNEFILTGLRTMWGVDLNELKILFGEKIYIYCIENADKYLNRQLLTIEGNNLKLTREGIFISDGIMSDLMRV</sequence>
<dbReference type="InterPro" id="IPR023404">
    <property type="entry name" value="rSAM_horseshoe"/>
</dbReference>
<dbReference type="KEGG" id="pbt:ING2E5B_1332"/>
<dbReference type="SFLD" id="SFLDS00029">
    <property type="entry name" value="Radical_SAM"/>
    <property type="match status" value="1"/>
</dbReference>
<dbReference type="SFLD" id="SFLDF00562">
    <property type="entry name" value="HemN-like__clustered_with_heat"/>
    <property type="match status" value="1"/>
</dbReference>
<dbReference type="STRING" id="1562970.ING2E5B_1332"/>
<comment type="similarity">
    <text evidence="1">Belongs to the anaerobic coproporphyrinogen-III oxidase family. HemW subfamily.</text>
</comment>
<keyword evidence="2" id="KW-0004">4Fe-4S</keyword>
<dbReference type="InterPro" id="IPR058240">
    <property type="entry name" value="rSAM_sf"/>
</dbReference>
<gene>
    <name evidence="4" type="ORF">ING2E5B_1332</name>
</gene>
<dbReference type="Pfam" id="PF04055">
    <property type="entry name" value="Radical_SAM"/>
    <property type="match status" value="1"/>
</dbReference>
<dbReference type="HOGENOM" id="CLU_027579_1_1_10"/>
<evidence type="ECO:0000313" key="4">
    <source>
        <dbReference type="EMBL" id="CEA16082.1"/>
    </source>
</evidence>
<organism evidence="4 5">
    <name type="scientific">Fermentimonas caenicola</name>
    <dbReference type="NCBI Taxonomy" id="1562970"/>
    <lineage>
        <taxon>Bacteria</taxon>
        <taxon>Pseudomonadati</taxon>
        <taxon>Bacteroidota</taxon>
        <taxon>Bacteroidia</taxon>
        <taxon>Bacteroidales</taxon>
        <taxon>Dysgonomonadaceae</taxon>
        <taxon>Fermentimonas</taxon>
    </lineage>
</organism>
<dbReference type="Proteomes" id="UP000032417">
    <property type="component" value="Chromosome 1"/>
</dbReference>
<dbReference type="GO" id="GO:0046872">
    <property type="term" value="F:metal ion binding"/>
    <property type="evidence" value="ECO:0007669"/>
    <property type="project" value="UniProtKB-UniRule"/>
</dbReference>
<dbReference type="GO" id="GO:0006779">
    <property type="term" value="P:porphyrin-containing compound biosynthetic process"/>
    <property type="evidence" value="ECO:0007669"/>
    <property type="project" value="InterPro"/>
</dbReference>
<dbReference type="NCBIfam" id="TIGR00539">
    <property type="entry name" value="hemN_rel"/>
    <property type="match status" value="1"/>
</dbReference>
<evidence type="ECO:0000256" key="1">
    <source>
        <dbReference type="ARBA" id="ARBA00006100"/>
    </source>
</evidence>
<dbReference type="SUPFAM" id="SSF102114">
    <property type="entry name" value="Radical SAM enzymes"/>
    <property type="match status" value="1"/>
</dbReference>
<evidence type="ECO:0000259" key="3">
    <source>
        <dbReference type="PROSITE" id="PS51918"/>
    </source>
</evidence>
<keyword evidence="5" id="KW-1185">Reference proteome</keyword>
<feature type="domain" description="Radical SAM core" evidence="3">
    <location>
        <begin position="6"/>
        <end position="240"/>
    </location>
</feature>
<dbReference type="Pfam" id="PF06969">
    <property type="entry name" value="HemN_C"/>
    <property type="match status" value="1"/>
</dbReference>
<dbReference type="InterPro" id="IPR007197">
    <property type="entry name" value="rSAM"/>
</dbReference>
<dbReference type="CDD" id="cd01335">
    <property type="entry name" value="Radical_SAM"/>
    <property type="match status" value="1"/>
</dbReference>
<evidence type="ECO:0000313" key="5">
    <source>
        <dbReference type="Proteomes" id="UP000032417"/>
    </source>
</evidence>
<dbReference type="AlphaFoldDB" id="A0A098C2C6"/>
<dbReference type="PANTHER" id="PTHR13932">
    <property type="entry name" value="COPROPORPHYRINIGEN III OXIDASE"/>
    <property type="match status" value="1"/>
</dbReference>
<dbReference type="Gene3D" id="3.80.30.20">
    <property type="entry name" value="tm_1862 like domain"/>
    <property type="match status" value="1"/>
</dbReference>
<dbReference type="InterPro" id="IPR004559">
    <property type="entry name" value="HemW-like"/>
</dbReference>
<comment type="subcellular location">
    <subcellularLocation>
        <location evidence="2">Cytoplasm</location>
    </subcellularLocation>
</comment>
<dbReference type="PANTHER" id="PTHR13932:SF5">
    <property type="entry name" value="RADICAL S-ADENOSYL METHIONINE DOMAIN-CONTAINING PROTEIN 1, MITOCHONDRIAL"/>
    <property type="match status" value="1"/>
</dbReference>
<dbReference type="PATRIC" id="fig|1562970.3.peg.1319"/>
<keyword evidence="2" id="KW-0949">S-adenosyl-L-methionine</keyword>
<dbReference type="EMBL" id="LN515532">
    <property type="protein sequence ID" value="CEA16082.1"/>
    <property type="molecule type" value="Genomic_DNA"/>
</dbReference>
<keyword evidence="2" id="KW-0408">Iron</keyword>
<dbReference type="InterPro" id="IPR034505">
    <property type="entry name" value="Coproporphyrinogen-III_oxidase"/>
</dbReference>
<dbReference type="GO" id="GO:0051539">
    <property type="term" value="F:4 iron, 4 sulfur cluster binding"/>
    <property type="evidence" value="ECO:0007669"/>
    <property type="project" value="UniProtKB-UniRule"/>
</dbReference>
<accession>A0A098C2C6</accession>
<protein>
    <recommendedName>
        <fullName evidence="2">Heme chaperone HemW</fullName>
    </recommendedName>
</protein>
<dbReference type="SFLD" id="SFLDF00288">
    <property type="entry name" value="HemN-like__clustered_with_nucl"/>
    <property type="match status" value="1"/>
</dbReference>
<keyword evidence="2" id="KW-0411">Iron-sulfur</keyword>
<keyword evidence="2" id="KW-0963">Cytoplasm</keyword>